<evidence type="ECO:0000313" key="2">
    <source>
        <dbReference type="Proteomes" id="UP001151699"/>
    </source>
</evidence>
<dbReference type="Proteomes" id="UP001151699">
    <property type="component" value="Chromosome A"/>
</dbReference>
<keyword evidence="2" id="KW-1185">Reference proteome</keyword>
<proteinExistence type="predicted"/>
<reference evidence="1" key="1">
    <citation type="submission" date="2022-07" db="EMBL/GenBank/DDBJ databases">
        <authorList>
            <person name="Trinca V."/>
            <person name="Uliana J.V.C."/>
            <person name="Torres T.T."/>
            <person name="Ward R.J."/>
            <person name="Monesi N."/>
        </authorList>
    </citation>
    <scope>NUCLEOTIDE SEQUENCE</scope>
    <source>
        <strain evidence="1">HSMRA1968</strain>
        <tissue evidence="1">Whole embryos</tissue>
    </source>
</reference>
<comment type="caution">
    <text evidence="1">The sequence shown here is derived from an EMBL/GenBank/DDBJ whole genome shotgun (WGS) entry which is preliminary data.</text>
</comment>
<gene>
    <name evidence="1" type="ORF">Bhyg_02777</name>
</gene>
<organism evidence="1 2">
    <name type="scientific">Pseudolycoriella hygida</name>
    <dbReference type="NCBI Taxonomy" id="35572"/>
    <lineage>
        <taxon>Eukaryota</taxon>
        <taxon>Metazoa</taxon>
        <taxon>Ecdysozoa</taxon>
        <taxon>Arthropoda</taxon>
        <taxon>Hexapoda</taxon>
        <taxon>Insecta</taxon>
        <taxon>Pterygota</taxon>
        <taxon>Neoptera</taxon>
        <taxon>Endopterygota</taxon>
        <taxon>Diptera</taxon>
        <taxon>Nematocera</taxon>
        <taxon>Sciaroidea</taxon>
        <taxon>Sciaridae</taxon>
        <taxon>Pseudolycoriella</taxon>
    </lineage>
</organism>
<evidence type="ECO:0000313" key="1">
    <source>
        <dbReference type="EMBL" id="KAJ6647554.1"/>
    </source>
</evidence>
<name>A0A9Q0NDW9_9DIPT</name>
<sequence length="129" mass="14874">MKSDRENSKEDCADVVTSNFTSSTSATRNTGKFYLPKTAPNYFANAPLHRIKIMMQSSQKWIQQTITVTLSNEPPRVYQNLEKIVIGNTQNANFVIIVHLWKTTRPFLNLIRQTKPHTRKLINDNHSEN</sequence>
<dbReference type="EMBL" id="WJQU01000001">
    <property type="protein sequence ID" value="KAJ6647554.1"/>
    <property type="molecule type" value="Genomic_DNA"/>
</dbReference>
<dbReference type="AlphaFoldDB" id="A0A9Q0NDW9"/>
<protein>
    <submittedName>
        <fullName evidence="1">Uncharacterized protein</fullName>
    </submittedName>
</protein>
<accession>A0A9Q0NDW9</accession>